<feature type="transmembrane region" description="Helical" evidence="1">
    <location>
        <begin position="61"/>
        <end position="81"/>
    </location>
</feature>
<comment type="caution">
    <text evidence="2">The sequence shown here is derived from an EMBL/GenBank/DDBJ whole genome shotgun (WGS) entry which is preliminary data.</text>
</comment>
<dbReference type="Proteomes" id="UP001469365">
    <property type="component" value="Unassembled WGS sequence"/>
</dbReference>
<sequence>MKSILYIEDDLEIGEWVKKDWERRGYGVDWRTTGRGRAHALLAMIPSGVHAYVAFQLSAGSLFGIIGGSFVLFLASSLIYFSKKAI</sequence>
<protein>
    <submittedName>
        <fullName evidence="2">Uncharacterized protein</fullName>
    </submittedName>
</protein>
<accession>A0ABU9DKE7</accession>
<keyword evidence="1" id="KW-1133">Transmembrane helix</keyword>
<evidence type="ECO:0000256" key="1">
    <source>
        <dbReference type="SAM" id="Phobius"/>
    </source>
</evidence>
<evidence type="ECO:0000313" key="3">
    <source>
        <dbReference type="Proteomes" id="UP001469365"/>
    </source>
</evidence>
<evidence type="ECO:0000313" key="2">
    <source>
        <dbReference type="EMBL" id="MEK8128553.1"/>
    </source>
</evidence>
<gene>
    <name evidence="2" type="ORF">WMW72_11620</name>
</gene>
<name>A0ABU9DKE7_9BACL</name>
<keyword evidence="1" id="KW-0812">Transmembrane</keyword>
<dbReference type="EMBL" id="JBBPCC010000006">
    <property type="protein sequence ID" value="MEK8128553.1"/>
    <property type="molecule type" value="Genomic_DNA"/>
</dbReference>
<proteinExistence type="predicted"/>
<organism evidence="2 3">
    <name type="scientific">Paenibacillus filicis</name>
    <dbReference type="NCBI Taxonomy" id="669464"/>
    <lineage>
        <taxon>Bacteria</taxon>
        <taxon>Bacillati</taxon>
        <taxon>Bacillota</taxon>
        <taxon>Bacilli</taxon>
        <taxon>Bacillales</taxon>
        <taxon>Paenibacillaceae</taxon>
        <taxon>Paenibacillus</taxon>
    </lineage>
</organism>
<keyword evidence="3" id="KW-1185">Reference proteome</keyword>
<keyword evidence="1" id="KW-0472">Membrane</keyword>
<reference evidence="2 3" key="1">
    <citation type="submission" date="2024-04" db="EMBL/GenBank/DDBJ databases">
        <title>draft genome sequnece of Paenibacillus filicis.</title>
        <authorList>
            <person name="Kim D.-U."/>
        </authorList>
    </citation>
    <scope>NUCLEOTIDE SEQUENCE [LARGE SCALE GENOMIC DNA]</scope>
    <source>
        <strain evidence="2 3">KACC14197</strain>
    </source>
</reference>
<dbReference type="RefSeq" id="WP_341415633.1">
    <property type="nucleotide sequence ID" value="NZ_JBBPCC010000006.1"/>
</dbReference>